<keyword evidence="3" id="KW-1185">Reference proteome</keyword>
<gene>
    <name evidence="2" type="ORF">PRUPE_5G035700</name>
</gene>
<dbReference type="Gramene" id="ONI06031">
    <property type="protein sequence ID" value="ONI06031"/>
    <property type="gene ID" value="PRUPE_5G035700"/>
</dbReference>
<name>A0A251P3C0_PRUPE</name>
<keyword evidence="1" id="KW-0175">Coiled coil</keyword>
<organism evidence="2 3">
    <name type="scientific">Prunus persica</name>
    <name type="common">Peach</name>
    <name type="synonym">Amygdalus persica</name>
    <dbReference type="NCBI Taxonomy" id="3760"/>
    <lineage>
        <taxon>Eukaryota</taxon>
        <taxon>Viridiplantae</taxon>
        <taxon>Streptophyta</taxon>
        <taxon>Embryophyta</taxon>
        <taxon>Tracheophyta</taxon>
        <taxon>Spermatophyta</taxon>
        <taxon>Magnoliopsida</taxon>
        <taxon>eudicotyledons</taxon>
        <taxon>Gunneridae</taxon>
        <taxon>Pentapetalae</taxon>
        <taxon>rosids</taxon>
        <taxon>fabids</taxon>
        <taxon>Rosales</taxon>
        <taxon>Rosaceae</taxon>
        <taxon>Amygdaloideae</taxon>
        <taxon>Amygdaleae</taxon>
        <taxon>Prunus</taxon>
    </lineage>
</organism>
<dbReference type="AlphaFoldDB" id="A0A251P3C0"/>
<protein>
    <submittedName>
        <fullName evidence="2">Uncharacterized protein</fullName>
    </submittedName>
</protein>
<feature type="coiled-coil region" evidence="1">
    <location>
        <begin position="9"/>
        <end position="43"/>
    </location>
</feature>
<accession>A0A251P3C0</accession>
<dbReference type="Proteomes" id="UP000006882">
    <property type="component" value="Chromosome G5"/>
</dbReference>
<proteinExistence type="predicted"/>
<evidence type="ECO:0000313" key="3">
    <source>
        <dbReference type="Proteomes" id="UP000006882"/>
    </source>
</evidence>
<reference evidence="2 3" key="1">
    <citation type="journal article" date="2013" name="Nat. Genet.">
        <title>The high-quality draft genome of peach (Prunus persica) identifies unique patterns of genetic diversity, domestication and genome evolution.</title>
        <authorList>
            <consortium name="International Peach Genome Initiative"/>
            <person name="Verde I."/>
            <person name="Abbott A.G."/>
            <person name="Scalabrin S."/>
            <person name="Jung S."/>
            <person name="Shu S."/>
            <person name="Marroni F."/>
            <person name="Zhebentyayeva T."/>
            <person name="Dettori M.T."/>
            <person name="Grimwood J."/>
            <person name="Cattonaro F."/>
            <person name="Zuccolo A."/>
            <person name="Rossini L."/>
            <person name="Jenkins J."/>
            <person name="Vendramin E."/>
            <person name="Meisel L.A."/>
            <person name="Decroocq V."/>
            <person name="Sosinski B."/>
            <person name="Prochnik S."/>
            <person name="Mitros T."/>
            <person name="Policriti A."/>
            <person name="Cipriani G."/>
            <person name="Dondini L."/>
            <person name="Ficklin S."/>
            <person name="Goodstein D.M."/>
            <person name="Xuan P."/>
            <person name="Del Fabbro C."/>
            <person name="Aramini V."/>
            <person name="Copetti D."/>
            <person name="Gonzalez S."/>
            <person name="Horner D.S."/>
            <person name="Falchi R."/>
            <person name="Lucas S."/>
            <person name="Mica E."/>
            <person name="Maldonado J."/>
            <person name="Lazzari B."/>
            <person name="Bielenberg D."/>
            <person name="Pirona R."/>
            <person name="Miculan M."/>
            <person name="Barakat A."/>
            <person name="Testolin R."/>
            <person name="Stella A."/>
            <person name="Tartarini S."/>
            <person name="Tonutti P."/>
            <person name="Arus P."/>
            <person name="Orellana A."/>
            <person name="Wells C."/>
            <person name="Main D."/>
            <person name="Vizzotto G."/>
            <person name="Silva H."/>
            <person name="Salamini F."/>
            <person name="Schmutz J."/>
            <person name="Morgante M."/>
            <person name="Rokhsar D.S."/>
        </authorList>
    </citation>
    <scope>NUCLEOTIDE SEQUENCE [LARGE SCALE GENOMIC DNA]</scope>
    <source>
        <strain evidence="3">cv. Nemared</strain>
    </source>
</reference>
<evidence type="ECO:0000313" key="2">
    <source>
        <dbReference type="EMBL" id="ONI06031.1"/>
    </source>
</evidence>
<dbReference type="STRING" id="3760.A0A251P3C0"/>
<evidence type="ECO:0000256" key="1">
    <source>
        <dbReference type="SAM" id="Coils"/>
    </source>
</evidence>
<dbReference type="EMBL" id="CM007655">
    <property type="protein sequence ID" value="ONI06031.1"/>
    <property type="molecule type" value="Genomic_DNA"/>
</dbReference>
<sequence length="175" mass="19847">MHLRSISPKNSTSSEAKEIAEMIKTLEKQRDRAIKNLKNLEQLSVASIKDMQEIIQVKTNDQWKGNQISIDPYSVDPSSTEYNEIEKIAEEHDLKIMPYDIDYELKQNKKETISDIIDLPNKPKERPTLLQQEPLENGSTITYVPTRKGTLGIANYLCRCGVKAAAYNVAVCHGL</sequence>